<dbReference type="FunFam" id="1.25.40.10:FF:000343">
    <property type="entry name" value="Pentatricopeptide repeat-containing protein At3g58590"/>
    <property type="match status" value="2"/>
</dbReference>
<dbReference type="Pfam" id="PF20431">
    <property type="entry name" value="E_motif"/>
    <property type="match status" value="1"/>
</dbReference>
<dbReference type="NCBIfam" id="TIGR00756">
    <property type="entry name" value="PPR"/>
    <property type="match status" value="5"/>
</dbReference>
<protein>
    <submittedName>
        <fullName evidence="3">Pentatricopeptide repeat-containing protein</fullName>
    </submittedName>
</protein>
<evidence type="ECO:0000313" key="3">
    <source>
        <dbReference type="EMBL" id="KAF7819016.1"/>
    </source>
</evidence>
<keyword evidence="4" id="KW-1185">Reference proteome</keyword>
<organism evidence="3 4">
    <name type="scientific">Senna tora</name>
    <dbReference type="NCBI Taxonomy" id="362788"/>
    <lineage>
        <taxon>Eukaryota</taxon>
        <taxon>Viridiplantae</taxon>
        <taxon>Streptophyta</taxon>
        <taxon>Embryophyta</taxon>
        <taxon>Tracheophyta</taxon>
        <taxon>Spermatophyta</taxon>
        <taxon>Magnoliopsida</taxon>
        <taxon>eudicotyledons</taxon>
        <taxon>Gunneridae</taxon>
        <taxon>Pentapetalae</taxon>
        <taxon>rosids</taxon>
        <taxon>fabids</taxon>
        <taxon>Fabales</taxon>
        <taxon>Fabaceae</taxon>
        <taxon>Caesalpinioideae</taxon>
        <taxon>Cassia clade</taxon>
        <taxon>Senna</taxon>
    </lineage>
</organism>
<dbReference type="FunFam" id="1.25.40.10:FF:000381">
    <property type="entry name" value="Pentatricopeptide repeat-containing protein"/>
    <property type="match status" value="1"/>
</dbReference>
<dbReference type="Pfam" id="PF01535">
    <property type="entry name" value="PPR"/>
    <property type="match status" value="4"/>
</dbReference>
<dbReference type="PANTHER" id="PTHR47926">
    <property type="entry name" value="PENTATRICOPEPTIDE REPEAT-CONTAINING PROTEIN"/>
    <property type="match status" value="1"/>
</dbReference>
<accession>A0A834TD89</accession>
<sequence length="783" mass="86597">MSPMVEGLFQPLFPTSFLPLHPPPSSSSSPLHVPPPLKPKTPNNGFISRCYKRVCSQSLQLEAAQYSGLSSASISESYFPLPDWTRLIQFSIESKDLLLAQAIHGSLVKSSCEDAVFVDNNLVNVYSKFSKMADAQRVFDGMRVRNTVTWTTLMKGYLKNGDFESVFHIGREMYNLGEKFNEHTCSVVLQACKSPEDDIYGEQVHAFIIKNGLEDNVVVATSLVSMYSRSCQLGNAEKVFNGITVKDVQCINYMILEYGKAGLGHKAFQVFVELLNAGFKPNDYTFTNAISARDSSVGLYEGKQLHGLAVKYGYMGETPLGNALITMYGQHGMVKEAERMFVEMNERSLISWSAILSVFVKNGYAKKALNLFLDILENGVYVDSGCLCIILDGCSECNNLESGIQIHGLATKLGYASDVNIGTALIDLYAKWGCFRSARVVFDRLPSKTIASFNAILVGYLNSNFENEDSMVFFNNLRFNGVRPDSVTFSRLLSLYADQACLVGGKSLHAYTIKMGVEAESAVGNAMITMYAKCGSIQDAYKIFSTISHDCVTWNAIISAYSLHGEGNKAILLFEHMKEEGFPPDEITILAVLQACNYSGLWENGISLFNEMETKYGIKPVIEHFACTVDLLGRAGKLSKAMDFIRKSPFVDSPLLWRTLVNACKLCGDLEIGTSASKKLLDLAPNDASSYILVSNMYAEGGMMEEAAKVRTAMNDLKLIKETGSSWIEVDNEVHFFIASDRDHPESREIYANLDLLRDEINSGLIAHSCSDNLICKDQECCD</sequence>
<evidence type="ECO:0000313" key="4">
    <source>
        <dbReference type="Proteomes" id="UP000634136"/>
    </source>
</evidence>
<proteinExistence type="predicted"/>
<dbReference type="PROSITE" id="PS51375">
    <property type="entry name" value="PPR"/>
    <property type="match status" value="4"/>
</dbReference>
<dbReference type="InterPro" id="IPR011990">
    <property type="entry name" value="TPR-like_helical_dom_sf"/>
</dbReference>
<dbReference type="Gene3D" id="1.25.40.10">
    <property type="entry name" value="Tetratricopeptide repeat domain"/>
    <property type="match status" value="6"/>
</dbReference>
<dbReference type="InterPro" id="IPR046960">
    <property type="entry name" value="PPR_At4g14850-like_plant"/>
</dbReference>
<feature type="repeat" description="PPR" evidence="2">
    <location>
        <begin position="550"/>
        <end position="584"/>
    </location>
</feature>
<dbReference type="GO" id="GO:0099402">
    <property type="term" value="P:plant organ development"/>
    <property type="evidence" value="ECO:0007669"/>
    <property type="project" value="UniProtKB-ARBA"/>
</dbReference>
<dbReference type="OrthoDB" id="1917369at2759"/>
<dbReference type="EMBL" id="JAAIUW010000008">
    <property type="protein sequence ID" value="KAF7819016.1"/>
    <property type="molecule type" value="Genomic_DNA"/>
</dbReference>
<reference evidence="3" key="1">
    <citation type="submission" date="2020-09" db="EMBL/GenBank/DDBJ databases">
        <title>Genome-Enabled Discovery of Anthraquinone Biosynthesis in Senna tora.</title>
        <authorList>
            <person name="Kang S.-H."/>
            <person name="Pandey R.P."/>
            <person name="Lee C.-M."/>
            <person name="Sim J.-S."/>
            <person name="Jeong J.-T."/>
            <person name="Choi B.-S."/>
            <person name="Jung M."/>
            <person name="Ginzburg D."/>
            <person name="Zhao K."/>
            <person name="Won S.Y."/>
            <person name="Oh T.-J."/>
            <person name="Yu Y."/>
            <person name="Kim N.-H."/>
            <person name="Lee O.R."/>
            <person name="Lee T.-H."/>
            <person name="Bashyal P."/>
            <person name="Kim T.-S."/>
            <person name="Lee W.-H."/>
            <person name="Kawkins C."/>
            <person name="Kim C.-K."/>
            <person name="Kim J.S."/>
            <person name="Ahn B.O."/>
            <person name="Rhee S.Y."/>
            <person name="Sohng J.K."/>
        </authorList>
    </citation>
    <scope>NUCLEOTIDE SEQUENCE</scope>
    <source>
        <tissue evidence="3">Leaf</tissue>
    </source>
</reference>
<dbReference type="FunFam" id="1.25.40.10:FF:000158">
    <property type="entry name" value="pentatricopeptide repeat-containing protein At2g33680"/>
    <property type="match status" value="1"/>
</dbReference>
<gene>
    <name evidence="3" type="ORF">G2W53_024471</name>
</gene>
<dbReference type="Pfam" id="PF13041">
    <property type="entry name" value="PPR_2"/>
    <property type="match status" value="3"/>
</dbReference>
<evidence type="ECO:0000256" key="1">
    <source>
        <dbReference type="ARBA" id="ARBA00022737"/>
    </source>
</evidence>
<dbReference type="Proteomes" id="UP000634136">
    <property type="component" value="Unassembled WGS sequence"/>
</dbReference>
<dbReference type="GO" id="GO:0009451">
    <property type="term" value="P:RNA modification"/>
    <property type="evidence" value="ECO:0007669"/>
    <property type="project" value="InterPro"/>
</dbReference>
<keyword evidence="1" id="KW-0677">Repeat</keyword>
<feature type="repeat" description="PPR" evidence="2">
    <location>
        <begin position="146"/>
        <end position="180"/>
    </location>
</feature>
<dbReference type="InterPro" id="IPR002885">
    <property type="entry name" value="PPR_rpt"/>
</dbReference>
<dbReference type="GO" id="GO:0003723">
    <property type="term" value="F:RNA binding"/>
    <property type="evidence" value="ECO:0007669"/>
    <property type="project" value="InterPro"/>
</dbReference>
<comment type="caution">
    <text evidence="3">The sequence shown here is derived from an EMBL/GenBank/DDBJ whole genome shotgun (WGS) entry which is preliminary data.</text>
</comment>
<name>A0A834TD89_9FABA</name>
<dbReference type="InterPro" id="IPR046848">
    <property type="entry name" value="E_motif"/>
</dbReference>
<evidence type="ECO:0000256" key="2">
    <source>
        <dbReference type="PROSITE-ProRule" id="PRU00708"/>
    </source>
</evidence>
<dbReference type="PANTHER" id="PTHR47926:SF347">
    <property type="entry name" value="PENTATRICOPEPTIDE REPEAT-CONTAINING PROTEIN"/>
    <property type="match status" value="1"/>
</dbReference>
<feature type="repeat" description="PPR" evidence="2">
    <location>
        <begin position="247"/>
        <end position="281"/>
    </location>
</feature>
<dbReference type="AlphaFoldDB" id="A0A834TD89"/>
<feature type="repeat" description="PPR" evidence="2">
    <location>
        <begin position="348"/>
        <end position="382"/>
    </location>
</feature>